<protein>
    <submittedName>
        <fullName evidence="1">Uncharacterized protein</fullName>
    </submittedName>
</protein>
<reference evidence="1" key="1">
    <citation type="submission" date="2018-05" db="EMBL/GenBank/DDBJ databases">
        <authorList>
            <person name="Lanie J.A."/>
            <person name="Ng W.-L."/>
            <person name="Kazmierczak K.M."/>
            <person name="Andrzejewski T.M."/>
            <person name="Davidsen T.M."/>
            <person name="Wayne K.J."/>
            <person name="Tettelin H."/>
            <person name="Glass J.I."/>
            <person name="Rusch D."/>
            <person name="Podicherti R."/>
            <person name="Tsui H.-C.T."/>
            <person name="Winkler M.E."/>
        </authorList>
    </citation>
    <scope>NUCLEOTIDE SEQUENCE</scope>
</reference>
<evidence type="ECO:0000313" key="1">
    <source>
        <dbReference type="EMBL" id="SVB26696.1"/>
    </source>
</evidence>
<dbReference type="EMBL" id="UINC01034996">
    <property type="protein sequence ID" value="SVB26696.1"/>
    <property type="molecule type" value="Genomic_DNA"/>
</dbReference>
<dbReference type="AlphaFoldDB" id="A0A382CKN8"/>
<name>A0A382CKN8_9ZZZZ</name>
<accession>A0A382CKN8</accession>
<gene>
    <name evidence="1" type="ORF">METZ01_LOCUS179550</name>
</gene>
<proteinExistence type="predicted"/>
<organism evidence="1">
    <name type="scientific">marine metagenome</name>
    <dbReference type="NCBI Taxonomy" id="408172"/>
    <lineage>
        <taxon>unclassified sequences</taxon>
        <taxon>metagenomes</taxon>
        <taxon>ecological metagenomes</taxon>
    </lineage>
</organism>
<sequence>MKQKLFLIGFISVIFCQTPSQNPMPAKPFGSIASHGVYKTIVP</sequence>